<dbReference type="STRING" id="721133.SAMN05216176_110130"/>
<dbReference type="EMBL" id="AMSI01000010">
    <property type="protein sequence ID" value="EKF41594.1"/>
    <property type="molecule type" value="Genomic_DNA"/>
</dbReference>
<dbReference type="OrthoDB" id="7847400at2"/>
<accession>K2NUV1</accession>
<comment type="caution">
    <text evidence="1">The sequence shown here is derived from an EMBL/GenBank/DDBJ whole genome shotgun (WGS) entry which is preliminary data.</text>
</comment>
<keyword evidence="2" id="KW-1185">Reference proteome</keyword>
<organism evidence="1 2">
    <name type="scientific">Nitratireductor indicus C115</name>
    <dbReference type="NCBI Taxonomy" id="1231190"/>
    <lineage>
        <taxon>Bacteria</taxon>
        <taxon>Pseudomonadati</taxon>
        <taxon>Pseudomonadota</taxon>
        <taxon>Alphaproteobacteria</taxon>
        <taxon>Hyphomicrobiales</taxon>
        <taxon>Phyllobacteriaceae</taxon>
        <taxon>Nitratireductor</taxon>
    </lineage>
</organism>
<evidence type="ECO:0000313" key="2">
    <source>
        <dbReference type="Proteomes" id="UP000007374"/>
    </source>
</evidence>
<sequence>MIKFVLAALWICAVTVGTVLFSFQFSQARNEAAPTPAAFFGGLEHIATDMISIPVVRKGGVDGYFLTKLSYSIDSKKLKTLSVPVNAMLVDEIFSYLYANPQIDYETSGGLDVVAFRESLRDAINKRVGDELIHDVFIDQADYLSKAEIRANTPRQKIGLAEPAAKAEKPAPKGH</sequence>
<gene>
    <name evidence="1" type="ORF">NA8A_15336</name>
</gene>
<reference evidence="1 2" key="1">
    <citation type="journal article" date="2012" name="J. Bacteriol.">
        <title>Genome Sequence of Nitratireductor indicus Type Strain C115.</title>
        <authorList>
            <person name="Lai Q."/>
            <person name="Li G."/>
            <person name="Yu Z."/>
            <person name="Shao Z."/>
        </authorList>
    </citation>
    <scope>NUCLEOTIDE SEQUENCE [LARGE SCALE GENOMIC DNA]</scope>
    <source>
        <strain evidence="1 2">C115</strain>
    </source>
</reference>
<protein>
    <recommendedName>
        <fullName evidence="3">Flagellar basal body-associated protein FliL</fullName>
    </recommendedName>
</protein>
<proteinExistence type="predicted"/>
<evidence type="ECO:0000313" key="1">
    <source>
        <dbReference type="EMBL" id="EKF41594.1"/>
    </source>
</evidence>
<dbReference type="AlphaFoldDB" id="K2NUV1"/>
<evidence type="ECO:0008006" key="3">
    <source>
        <dbReference type="Google" id="ProtNLM"/>
    </source>
</evidence>
<dbReference type="PATRIC" id="fig|1231190.3.peg.3178"/>
<dbReference type="eggNOG" id="ENOG5032TD2">
    <property type="taxonomic scope" value="Bacteria"/>
</dbReference>
<dbReference type="Proteomes" id="UP000007374">
    <property type="component" value="Unassembled WGS sequence"/>
</dbReference>
<name>K2NUV1_9HYPH</name>
<dbReference type="RefSeq" id="WP_009451248.1">
    <property type="nucleotide sequence ID" value="NZ_AMSI01000010.1"/>
</dbReference>